<accession>A0A377A4G7</accession>
<name>A0A377A4G7_ECOLX</name>
<proteinExistence type="predicted"/>
<gene>
    <name evidence="1" type="ORF">NCTC8179_04718</name>
</gene>
<sequence length="38" mass="4475">MKLKPMGIPGQAPRHVKQWTKQEDALLISMYQKHSIRE</sequence>
<organism evidence="1 2">
    <name type="scientific">Escherichia coli</name>
    <dbReference type="NCBI Taxonomy" id="562"/>
    <lineage>
        <taxon>Bacteria</taxon>
        <taxon>Pseudomonadati</taxon>
        <taxon>Pseudomonadota</taxon>
        <taxon>Gammaproteobacteria</taxon>
        <taxon>Enterobacterales</taxon>
        <taxon>Enterobacteriaceae</taxon>
        <taxon>Escherichia</taxon>
    </lineage>
</organism>
<dbReference type="EMBL" id="UGEB01000001">
    <property type="protein sequence ID" value="STK94836.1"/>
    <property type="molecule type" value="Genomic_DNA"/>
</dbReference>
<dbReference type="Proteomes" id="UP000255543">
    <property type="component" value="Unassembled WGS sequence"/>
</dbReference>
<reference evidence="1 2" key="1">
    <citation type="submission" date="2018-06" db="EMBL/GenBank/DDBJ databases">
        <authorList>
            <consortium name="Pathogen Informatics"/>
            <person name="Doyle S."/>
        </authorList>
    </citation>
    <scope>NUCLEOTIDE SEQUENCE [LARGE SCALE GENOMIC DNA]</scope>
    <source>
        <strain evidence="1 2">NCTC8179</strain>
    </source>
</reference>
<dbReference type="AlphaFoldDB" id="A0A377A4G7"/>
<evidence type="ECO:0000313" key="1">
    <source>
        <dbReference type="EMBL" id="STK94836.1"/>
    </source>
</evidence>
<evidence type="ECO:0000313" key="2">
    <source>
        <dbReference type="Proteomes" id="UP000255543"/>
    </source>
</evidence>
<protein>
    <submittedName>
        <fullName evidence="1">Uncharacterized protein</fullName>
    </submittedName>
</protein>